<dbReference type="Proteomes" id="UP000276133">
    <property type="component" value="Unassembled WGS sequence"/>
</dbReference>
<accession>A0A3M7QAN6</accession>
<organism evidence="1 2">
    <name type="scientific">Brachionus plicatilis</name>
    <name type="common">Marine rotifer</name>
    <name type="synonym">Brachionus muelleri</name>
    <dbReference type="NCBI Taxonomy" id="10195"/>
    <lineage>
        <taxon>Eukaryota</taxon>
        <taxon>Metazoa</taxon>
        <taxon>Spiralia</taxon>
        <taxon>Gnathifera</taxon>
        <taxon>Rotifera</taxon>
        <taxon>Eurotatoria</taxon>
        <taxon>Monogononta</taxon>
        <taxon>Pseudotrocha</taxon>
        <taxon>Ploima</taxon>
        <taxon>Brachionidae</taxon>
        <taxon>Brachionus</taxon>
    </lineage>
</organism>
<feature type="non-terminal residue" evidence="1">
    <location>
        <position position="1"/>
    </location>
</feature>
<keyword evidence="1" id="KW-0808">Transferase</keyword>
<dbReference type="OrthoDB" id="6431035at2759"/>
<sequence>SFLSIDLRFGQDFELKLKFTAISQDDIYNCSDLDKAVISLTNCIQKSIDEATSEIRIREDNSYLILPKFIRGPIKEKNKARKMFQKSRNKEYKTLFNTLNNRVKDEINSFRSQ</sequence>
<dbReference type="GO" id="GO:0003964">
    <property type="term" value="F:RNA-directed DNA polymerase activity"/>
    <property type="evidence" value="ECO:0007669"/>
    <property type="project" value="UniProtKB-KW"/>
</dbReference>
<keyword evidence="1" id="KW-0695">RNA-directed DNA polymerase</keyword>
<keyword evidence="1" id="KW-0548">Nucleotidyltransferase</keyword>
<reference evidence="1 2" key="1">
    <citation type="journal article" date="2018" name="Sci. Rep.">
        <title>Genomic signatures of local adaptation to the degree of environmental predictability in rotifers.</title>
        <authorList>
            <person name="Franch-Gras L."/>
            <person name="Hahn C."/>
            <person name="Garcia-Roger E.M."/>
            <person name="Carmona M.J."/>
            <person name="Serra M."/>
            <person name="Gomez A."/>
        </authorList>
    </citation>
    <scope>NUCLEOTIDE SEQUENCE [LARGE SCALE GENOMIC DNA]</scope>
    <source>
        <strain evidence="1">HYR1</strain>
    </source>
</reference>
<name>A0A3M7QAN6_BRAPC</name>
<gene>
    <name evidence="1" type="ORF">BpHYR1_004817</name>
</gene>
<protein>
    <submittedName>
        <fullName evidence="1">RNA-directed DNA polymerase from mobile element jockey-like</fullName>
    </submittedName>
</protein>
<evidence type="ECO:0000313" key="2">
    <source>
        <dbReference type="Proteomes" id="UP000276133"/>
    </source>
</evidence>
<comment type="caution">
    <text evidence="1">The sequence shown here is derived from an EMBL/GenBank/DDBJ whole genome shotgun (WGS) entry which is preliminary data.</text>
</comment>
<proteinExistence type="predicted"/>
<keyword evidence="2" id="KW-1185">Reference proteome</keyword>
<dbReference type="AlphaFoldDB" id="A0A3M7QAN6"/>
<dbReference type="EMBL" id="REGN01006878">
    <property type="protein sequence ID" value="RNA08015.1"/>
    <property type="molecule type" value="Genomic_DNA"/>
</dbReference>
<evidence type="ECO:0000313" key="1">
    <source>
        <dbReference type="EMBL" id="RNA08015.1"/>
    </source>
</evidence>